<dbReference type="Gramene" id="KFK35293">
    <property type="protein sequence ID" value="KFK35293"/>
    <property type="gene ID" value="AALP_AA5G265900"/>
</dbReference>
<dbReference type="InterPro" id="IPR035979">
    <property type="entry name" value="RBD_domain_sf"/>
</dbReference>
<dbReference type="GO" id="GO:0071011">
    <property type="term" value="C:precatalytic spliceosome"/>
    <property type="evidence" value="ECO:0007669"/>
    <property type="project" value="TreeGrafter"/>
</dbReference>
<dbReference type="InterPro" id="IPR000504">
    <property type="entry name" value="RRM_dom"/>
</dbReference>
<dbReference type="SMART" id="SM00360">
    <property type="entry name" value="RRM"/>
    <property type="match status" value="4"/>
</dbReference>
<dbReference type="GO" id="GO:0071004">
    <property type="term" value="C:U2-type prespliceosome"/>
    <property type="evidence" value="ECO:0007669"/>
    <property type="project" value="TreeGrafter"/>
</dbReference>
<dbReference type="OrthoDB" id="1111754at2759"/>
<feature type="domain" description="RRM" evidence="4">
    <location>
        <begin position="339"/>
        <end position="416"/>
    </location>
</feature>
<evidence type="ECO:0000256" key="1">
    <source>
        <dbReference type="ARBA" id="ARBA00004123"/>
    </source>
</evidence>
<evidence type="ECO:0000259" key="4">
    <source>
        <dbReference type="PROSITE" id="PS50102"/>
    </source>
</evidence>
<gene>
    <name evidence="5" type="ordered locus">AALP_Aa5g265900</name>
</gene>
<dbReference type="eggNOG" id="KOG0123">
    <property type="taxonomic scope" value="Eukaryota"/>
</dbReference>
<accession>A0A087GZJ1</accession>
<sequence length="601" mass="69139">MASSSSSSKPAAKVTYLGKRKSEGDLEPIPILRRHKETSEEKAAVVTKKTLLSASLSNHTKISQDDLEPKPLLRRHKETSEEKEVVVTTKTLFIAKLYDHIEISDIIDFFKDVVQLVRIRLVVNLKCISRRYGYVEFVSAKEAKKALEMKNGVDLRGVKIYLKVLEKAPFPPRTQYCLDHKVCYEDYFRRESLLMEEDEAVEGLDETPEGVLFVANLSPQTKISHIKEFFSSVGEVVSVRLVVNHESKHVGYAFVEFASADEAKKALETKNCVYLHDHKIFLEVAKKVPYPPQSKYNLAEKLCYEDYIRRQNPVIEEDETMEGLEETRSFVEVVAVREKSLFVTRLSSQAEISDIIDFFKNVGEIVHVRLIVDNTGEHVGDGFIEFASANEAKMALEKKNAIHFLGRKIFLYVAKKAPCPPRPKYCIDHKVWYEDYLRRENLLIEEDEAVEGLDEIPDFVEEVAAAKKTIFVFNIPYRIRVPKIFHVFKRVGQIVRLRLIVDHNGEQVGCGFVEFASADEAEEALRKKNYLEYSVDAVERAPYPLRPKYSLAEKLWSKVESIQIAEAEEEEAYDFKKQEVPRMDKFCDYAECMLKCKVSFE</sequence>
<comment type="subcellular location">
    <subcellularLocation>
        <location evidence="1">Nucleus</location>
    </subcellularLocation>
</comment>
<dbReference type="OMA" id="NSRAMNI"/>
<dbReference type="AlphaFoldDB" id="A0A087GZJ1"/>
<evidence type="ECO:0000313" key="6">
    <source>
        <dbReference type="Proteomes" id="UP000029120"/>
    </source>
</evidence>
<name>A0A087GZJ1_ARAAL</name>
<dbReference type="Proteomes" id="UP000029120">
    <property type="component" value="Chromosome 5"/>
</dbReference>
<dbReference type="InterPro" id="IPR012677">
    <property type="entry name" value="Nucleotide-bd_a/b_plait_sf"/>
</dbReference>
<evidence type="ECO:0000313" key="5">
    <source>
        <dbReference type="EMBL" id="KFK35293.1"/>
    </source>
</evidence>
<evidence type="ECO:0000256" key="2">
    <source>
        <dbReference type="ARBA" id="ARBA00023242"/>
    </source>
</evidence>
<dbReference type="PANTHER" id="PTHR13952">
    <property type="entry name" value="U1 SMALL NUCLEAR RIBONUCLEOPROTEIN 70 KD"/>
    <property type="match status" value="1"/>
</dbReference>
<dbReference type="GO" id="GO:0030619">
    <property type="term" value="F:U1 snRNA binding"/>
    <property type="evidence" value="ECO:0007669"/>
    <property type="project" value="TreeGrafter"/>
</dbReference>
<feature type="domain" description="RRM" evidence="4">
    <location>
        <begin position="90"/>
        <end position="167"/>
    </location>
</feature>
<reference evidence="6" key="1">
    <citation type="journal article" date="2015" name="Nat. Plants">
        <title>Genome expansion of Arabis alpina linked with retrotransposition and reduced symmetric DNA methylation.</title>
        <authorList>
            <person name="Willing E.M."/>
            <person name="Rawat V."/>
            <person name="Mandakova T."/>
            <person name="Maumus F."/>
            <person name="James G.V."/>
            <person name="Nordstroem K.J."/>
            <person name="Becker C."/>
            <person name="Warthmann N."/>
            <person name="Chica C."/>
            <person name="Szarzynska B."/>
            <person name="Zytnicki M."/>
            <person name="Albani M.C."/>
            <person name="Kiefer C."/>
            <person name="Bergonzi S."/>
            <person name="Castaings L."/>
            <person name="Mateos J.L."/>
            <person name="Berns M.C."/>
            <person name="Bujdoso N."/>
            <person name="Piofczyk T."/>
            <person name="de Lorenzo L."/>
            <person name="Barrero-Sicilia C."/>
            <person name="Mateos I."/>
            <person name="Piednoel M."/>
            <person name="Hagmann J."/>
            <person name="Chen-Min-Tao R."/>
            <person name="Iglesias-Fernandez R."/>
            <person name="Schuster S.C."/>
            <person name="Alonso-Blanco C."/>
            <person name="Roudier F."/>
            <person name="Carbonero P."/>
            <person name="Paz-Ares J."/>
            <person name="Davis S.J."/>
            <person name="Pecinka A."/>
            <person name="Quesneville H."/>
            <person name="Colot V."/>
            <person name="Lysak M.A."/>
            <person name="Weigel D."/>
            <person name="Coupland G."/>
            <person name="Schneeberger K."/>
        </authorList>
    </citation>
    <scope>NUCLEOTIDE SEQUENCE [LARGE SCALE GENOMIC DNA]</scope>
    <source>
        <strain evidence="6">cv. Pajares</strain>
    </source>
</reference>
<dbReference type="InterPro" id="IPR051183">
    <property type="entry name" value="U1_U11-U12_snRNP_70-35kDa"/>
</dbReference>
<feature type="domain" description="RRM" evidence="4">
    <location>
        <begin position="210"/>
        <end position="287"/>
    </location>
</feature>
<keyword evidence="6" id="KW-1185">Reference proteome</keyword>
<dbReference type="GO" id="GO:0003729">
    <property type="term" value="F:mRNA binding"/>
    <property type="evidence" value="ECO:0007669"/>
    <property type="project" value="TreeGrafter"/>
</dbReference>
<dbReference type="GO" id="GO:0000398">
    <property type="term" value="P:mRNA splicing, via spliceosome"/>
    <property type="evidence" value="ECO:0007669"/>
    <property type="project" value="TreeGrafter"/>
</dbReference>
<protein>
    <recommendedName>
        <fullName evidence="4">RRM domain-containing protein</fullName>
    </recommendedName>
</protein>
<dbReference type="PROSITE" id="PS50102">
    <property type="entry name" value="RRM"/>
    <property type="match status" value="4"/>
</dbReference>
<dbReference type="PANTHER" id="PTHR13952:SF21">
    <property type="entry name" value="POLYNUCLEOTIDE ADENYLYLTRANSFERASE DOMAIN_RNA RECOGNITION MOTIF PROTEIN-RELATED"/>
    <property type="match status" value="1"/>
</dbReference>
<dbReference type="SUPFAM" id="SSF54928">
    <property type="entry name" value="RNA-binding domain, RBD"/>
    <property type="match status" value="3"/>
</dbReference>
<dbReference type="EMBL" id="CM002873">
    <property type="protein sequence ID" value="KFK35293.1"/>
    <property type="molecule type" value="Genomic_DNA"/>
</dbReference>
<dbReference type="GO" id="GO:0005685">
    <property type="term" value="C:U1 snRNP"/>
    <property type="evidence" value="ECO:0007669"/>
    <property type="project" value="TreeGrafter"/>
</dbReference>
<dbReference type="Gene3D" id="3.30.70.330">
    <property type="match status" value="4"/>
</dbReference>
<proteinExistence type="predicted"/>
<evidence type="ECO:0000256" key="3">
    <source>
        <dbReference type="PROSITE-ProRule" id="PRU00176"/>
    </source>
</evidence>
<dbReference type="Pfam" id="PF00076">
    <property type="entry name" value="RRM_1"/>
    <property type="match status" value="4"/>
</dbReference>
<dbReference type="CDD" id="cd00590">
    <property type="entry name" value="RRM_SF"/>
    <property type="match status" value="4"/>
</dbReference>
<keyword evidence="2" id="KW-0539">Nucleus</keyword>
<organism evidence="5 6">
    <name type="scientific">Arabis alpina</name>
    <name type="common">Alpine rock-cress</name>
    <dbReference type="NCBI Taxonomy" id="50452"/>
    <lineage>
        <taxon>Eukaryota</taxon>
        <taxon>Viridiplantae</taxon>
        <taxon>Streptophyta</taxon>
        <taxon>Embryophyta</taxon>
        <taxon>Tracheophyta</taxon>
        <taxon>Spermatophyta</taxon>
        <taxon>Magnoliopsida</taxon>
        <taxon>eudicotyledons</taxon>
        <taxon>Gunneridae</taxon>
        <taxon>Pentapetalae</taxon>
        <taxon>rosids</taxon>
        <taxon>malvids</taxon>
        <taxon>Brassicales</taxon>
        <taxon>Brassicaceae</taxon>
        <taxon>Arabideae</taxon>
        <taxon>Arabis</taxon>
    </lineage>
</organism>
<keyword evidence="3" id="KW-0694">RNA-binding</keyword>
<feature type="domain" description="RRM" evidence="4">
    <location>
        <begin position="468"/>
        <end position="552"/>
    </location>
</feature>